<proteinExistence type="predicted"/>
<dbReference type="OrthoDB" id="2427324at2"/>
<dbReference type="AlphaFoldDB" id="W4Q3W2"/>
<evidence type="ECO:0000313" key="1">
    <source>
        <dbReference type="EMBL" id="GAE26640.1"/>
    </source>
</evidence>
<reference evidence="1" key="1">
    <citation type="journal article" date="2014" name="Genome Announc.">
        <title>Draft Genome Sequences of Three Alkaliphilic Bacillus Strains, Bacillus wakoensis JCM 9140T, Bacillus akibai JCM 9157T, and Bacillus hemicellulosilyticus JCM 9152T.</title>
        <authorList>
            <person name="Yuki M."/>
            <person name="Oshima K."/>
            <person name="Suda W."/>
            <person name="Oshida Y."/>
            <person name="Kitamura K."/>
            <person name="Iida T."/>
            <person name="Hattori M."/>
            <person name="Ohkuma M."/>
        </authorList>
    </citation>
    <scope>NUCLEOTIDE SEQUENCE [LARGE SCALE GENOMIC DNA]</scope>
    <source>
        <strain evidence="1">JCM 9140</strain>
    </source>
</reference>
<sequence length="123" mass="14744">MREFDGGSLSAFLLLALLAAALSSYRFQFNINGDYLVYQVFILFNVPIWKKEIYPDQIKQLKFNEVWYGFKRAAVIKLNKGMNIRLSILEQREGYDHLLEFARKHNLEVYKTKDYLWLEERNR</sequence>
<dbReference type="RefSeq" id="WP_156314865.1">
    <property type="nucleotide sequence ID" value="NZ_BAUT01000029.1"/>
</dbReference>
<dbReference type="Proteomes" id="UP000018890">
    <property type="component" value="Unassembled WGS sequence"/>
</dbReference>
<keyword evidence="2" id="KW-1185">Reference proteome</keyword>
<dbReference type="EMBL" id="BAUT01000029">
    <property type="protein sequence ID" value="GAE26640.1"/>
    <property type="molecule type" value="Genomic_DNA"/>
</dbReference>
<evidence type="ECO:0000313" key="2">
    <source>
        <dbReference type="Proteomes" id="UP000018890"/>
    </source>
</evidence>
<name>W4Q3W2_9BACI</name>
<accession>W4Q3W2</accession>
<gene>
    <name evidence="1" type="ORF">JCM9140_2724</name>
</gene>
<comment type="caution">
    <text evidence="1">The sequence shown here is derived from an EMBL/GenBank/DDBJ whole genome shotgun (WGS) entry which is preliminary data.</text>
</comment>
<dbReference type="STRING" id="1236970.JCM9140_2724"/>
<organism evidence="1 2">
    <name type="scientific">Halalkalibacter wakoensis JCM 9140</name>
    <dbReference type="NCBI Taxonomy" id="1236970"/>
    <lineage>
        <taxon>Bacteria</taxon>
        <taxon>Bacillati</taxon>
        <taxon>Bacillota</taxon>
        <taxon>Bacilli</taxon>
        <taxon>Bacillales</taxon>
        <taxon>Bacillaceae</taxon>
        <taxon>Halalkalibacter</taxon>
    </lineage>
</organism>
<protein>
    <submittedName>
        <fullName evidence="1">Uncharacterized protein</fullName>
    </submittedName>
</protein>